<evidence type="ECO:0000313" key="4">
    <source>
        <dbReference type="EMBL" id="SLN29471.1"/>
    </source>
</evidence>
<keyword evidence="3" id="KW-0408">Iron</keyword>
<dbReference type="Pfam" id="PF13416">
    <property type="entry name" value="SBP_bac_8"/>
    <property type="match status" value="1"/>
</dbReference>
<sequence>MPTTRLSSPLLTAAVLAGLGTPVVAQDLVLYSGRGESLVAPLIEMFEEQSGADVEVRYGGTAELAVLLQEEGEASPADVFWAQDPGALGAVGDMFAPLPEDILNRVPEGLRDDQGRWVAASGRARLFVYSPDRVSDDEMPASITDLTGDAYAGRVGWAPTNGSFQAHLTAIREELGEDETRAWLDGMVENDTQAYSNNSSQVQAIADGEIDFGLVNHYYLLRSKEADPNFPVDQALFEDGDIGNLLMAAGVGVLQSSDDQELAQQFVSFLLSDEAQAYFSEDNHEYAVVEGAGSGNQEPSFEEVREAAPDVDLNTLDDLEGTLNLLRDAGLL</sequence>
<dbReference type="InterPro" id="IPR026045">
    <property type="entry name" value="Ferric-bd"/>
</dbReference>
<reference evidence="4 5" key="1">
    <citation type="submission" date="2017-03" db="EMBL/GenBank/DDBJ databases">
        <authorList>
            <person name="Afonso C.L."/>
            <person name="Miller P.J."/>
            <person name="Scott M.A."/>
            <person name="Spackman E."/>
            <person name="Goraichik I."/>
            <person name="Dimitrov K.M."/>
            <person name="Suarez D.L."/>
            <person name="Swayne D.E."/>
        </authorList>
    </citation>
    <scope>NUCLEOTIDE SEQUENCE [LARGE SCALE GENOMIC DNA]</scope>
    <source>
        <strain evidence="4 5">CECT 7066</strain>
    </source>
</reference>
<keyword evidence="3" id="KW-0479">Metal-binding</keyword>
<evidence type="ECO:0000256" key="2">
    <source>
        <dbReference type="ARBA" id="ARBA00022729"/>
    </source>
</evidence>
<proteinExistence type="inferred from homology"/>
<dbReference type="PANTHER" id="PTHR30006">
    <property type="entry name" value="THIAMINE-BINDING PERIPLASMIC PROTEIN-RELATED"/>
    <property type="match status" value="1"/>
</dbReference>
<dbReference type="PANTHER" id="PTHR30006:SF15">
    <property type="entry name" value="IRON-UTILIZATION PERIPLASMIC PROTEIN"/>
    <property type="match status" value="1"/>
</dbReference>
<dbReference type="GO" id="GO:0030288">
    <property type="term" value="C:outer membrane-bounded periplasmic space"/>
    <property type="evidence" value="ECO:0007669"/>
    <property type="project" value="TreeGrafter"/>
</dbReference>
<dbReference type="SUPFAM" id="SSF53850">
    <property type="entry name" value="Periplasmic binding protein-like II"/>
    <property type="match status" value="1"/>
</dbReference>
<protein>
    <submittedName>
        <fullName evidence="4">Fe(3+)-binding periplasmic protein</fullName>
    </submittedName>
</protein>
<dbReference type="RefSeq" id="WP_085853189.1">
    <property type="nucleotide sequence ID" value="NZ_FOPF01000002.1"/>
</dbReference>
<name>A0A1Y5RZW6_9RHOB</name>
<dbReference type="STRING" id="315423.SAMN04488020_10294"/>
<accession>A0A1Y5RZW6</accession>
<keyword evidence="2" id="KW-0732">Signal</keyword>
<feature type="binding site" evidence="3">
    <location>
        <position position="219"/>
    </location>
    <ligand>
        <name>Fe cation</name>
        <dbReference type="ChEBI" id="CHEBI:24875"/>
    </ligand>
</feature>
<dbReference type="InterPro" id="IPR006059">
    <property type="entry name" value="SBP"/>
</dbReference>
<keyword evidence="5" id="KW-1185">Reference proteome</keyword>
<dbReference type="GO" id="GO:0046872">
    <property type="term" value="F:metal ion binding"/>
    <property type="evidence" value="ECO:0007669"/>
    <property type="project" value="UniProtKB-KW"/>
</dbReference>
<organism evidence="4 5">
    <name type="scientific">Palleronia marisminoris</name>
    <dbReference type="NCBI Taxonomy" id="315423"/>
    <lineage>
        <taxon>Bacteria</taxon>
        <taxon>Pseudomonadati</taxon>
        <taxon>Pseudomonadota</taxon>
        <taxon>Alphaproteobacteria</taxon>
        <taxon>Rhodobacterales</taxon>
        <taxon>Roseobacteraceae</taxon>
        <taxon>Palleronia</taxon>
    </lineage>
</organism>
<dbReference type="Gene3D" id="3.40.190.10">
    <property type="entry name" value="Periplasmic binding protein-like II"/>
    <property type="match status" value="2"/>
</dbReference>
<dbReference type="Proteomes" id="UP000193870">
    <property type="component" value="Unassembled WGS sequence"/>
</dbReference>
<comment type="similarity">
    <text evidence="1">Belongs to the bacterial solute-binding protein 1 family.</text>
</comment>
<gene>
    <name evidence="4" type="primary">fbpA</name>
    <name evidence="4" type="ORF">PAM7066_01186</name>
</gene>
<dbReference type="CDD" id="cd13543">
    <property type="entry name" value="PBP2_Fbp"/>
    <property type="match status" value="1"/>
</dbReference>
<dbReference type="OrthoDB" id="9769567at2"/>
<feature type="binding site" evidence="3">
    <location>
        <position position="218"/>
    </location>
    <ligand>
        <name>Fe cation</name>
        <dbReference type="ChEBI" id="CHEBI:24875"/>
    </ligand>
</feature>
<dbReference type="AlphaFoldDB" id="A0A1Y5RZW6"/>
<dbReference type="PIRSF" id="PIRSF002825">
    <property type="entry name" value="CfbpA"/>
    <property type="match status" value="1"/>
</dbReference>
<dbReference type="EMBL" id="FWFV01000002">
    <property type="protein sequence ID" value="SLN29471.1"/>
    <property type="molecule type" value="Genomic_DNA"/>
</dbReference>
<evidence type="ECO:0000256" key="3">
    <source>
        <dbReference type="PIRSR" id="PIRSR002825-1"/>
    </source>
</evidence>
<evidence type="ECO:0000313" key="5">
    <source>
        <dbReference type="Proteomes" id="UP000193870"/>
    </source>
</evidence>
<evidence type="ECO:0000256" key="1">
    <source>
        <dbReference type="ARBA" id="ARBA00008520"/>
    </source>
</evidence>